<keyword evidence="2" id="KW-1003">Cell membrane</keyword>
<evidence type="ECO:0000256" key="3">
    <source>
        <dbReference type="ARBA" id="ARBA00022692"/>
    </source>
</evidence>
<dbReference type="Proteomes" id="UP000761264">
    <property type="component" value="Unassembled WGS sequence"/>
</dbReference>
<feature type="transmembrane region" description="Helical" evidence="6">
    <location>
        <begin position="358"/>
        <end position="377"/>
    </location>
</feature>
<sequence>MFAIVFSRGVFVIIISWFALSVTGELASVGLVLIWRPLLNVTIGPFMGVLVDRFNRRNLFIIGQILHTAGNSWLILNVHIRSLDQIGMAPLYMTACVVSLGALLSAPAAQGLLQSVGGKSLTQVVTVGVAIVQTADIFGVLFGGLAIVALGFEGGLAISAACSIAAMCFALPLRKNGEVSPGGETTTYSVAIADGFRLIFRDHRLLITCIAIALIWSTSQITMALLAAFTLIELGLGADAYGWIDAMWGVGGVVGSMVLVWLPRSVVERYLLRFGLLLLAAATASFSVAQGLSSAMLLQGLMGLAFAVNRTTYDAYILRTVDSGMVGRVRNNIEATIGVIGIVIYLSPTLYADLSIRTVYVSFAAVLAAASTVLLIWRYRLDAAEKTSVAQSET</sequence>
<evidence type="ECO:0000256" key="4">
    <source>
        <dbReference type="ARBA" id="ARBA00022989"/>
    </source>
</evidence>
<dbReference type="SUPFAM" id="SSF103473">
    <property type="entry name" value="MFS general substrate transporter"/>
    <property type="match status" value="1"/>
</dbReference>
<accession>A0A967K8F7</accession>
<dbReference type="Gene3D" id="1.20.1250.20">
    <property type="entry name" value="MFS general substrate transporter like domains"/>
    <property type="match status" value="1"/>
</dbReference>
<dbReference type="InterPro" id="IPR036259">
    <property type="entry name" value="MFS_trans_sf"/>
</dbReference>
<comment type="subcellular location">
    <subcellularLocation>
        <location evidence="1">Cell membrane</location>
        <topology evidence="1">Multi-pass membrane protein</topology>
    </subcellularLocation>
</comment>
<dbReference type="InterPro" id="IPR011701">
    <property type="entry name" value="MFS"/>
</dbReference>
<dbReference type="GO" id="GO:0005886">
    <property type="term" value="C:plasma membrane"/>
    <property type="evidence" value="ECO:0007669"/>
    <property type="project" value="UniProtKB-SubCell"/>
</dbReference>
<feature type="transmembrane region" description="Helical" evidence="6">
    <location>
        <begin position="156"/>
        <end position="173"/>
    </location>
</feature>
<feature type="transmembrane region" description="Helical" evidence="6">
    <location>
        <begin position="58"/>
        <end position="80"/>
    </location>
</feature>
<evidence type="ECO:0000256" key="6">
    <source>
        <dbReference type="SAM" id="Phobius"/>
    </source>
</evidence>
<feature type="transmembrane region" description="Helical" evidence="6">
    <location>
        <begin position="125"/>
        <end position="150"/>
    </location>
</feature>
<feature type="transmembrane region" description="Helical" evidence="6">
    <location>
        <begin position="241"/>
        <end position="263"/>
    </location>
</feature>
<keyword evidence="8" id="KW-1185">Reference proteome</keyword>
<evidence type="ECO:0000256" key="5">
    <source>
        <dbReference type="ARBA" id="ARBA00023136"/>
    </source>
</evidence>
<evidence type="ECO:0000313" key="8">
    <source>
        <dbReference type="Proteomes" id="UP000761264"/>
    </source>
</evidence>
<name>A0A967K8F7_9PROT</name>
<keyword evidence="4 6" id="KW-1133">Transmembrane helix</keyword>
<feature type="transmembrane region" description="Helical" evidence="6">
    <location>
        <begin position="205"/>
        <end position="229"/>
    </location>
</feature>
<reference evidence="7" key="1">
    <citation type="submission" date="2020-03" db="EMBL/GenBank/DDBJ databases">
        <title>Genome of Pelagibius litoralis DSM 21314T.</title>
        <authorList>
            <person name="Wang G."/>
        </authorList>
    </citation>
    <scope>NUCLEOTIDE SEQUENCE</scope>
    <source>
        <strain evidence="7">DSM 21314</strain>
    </source>
</reference>
<evidence type="ECO:0000256" key="2">
    <source>
        <dbReference type="ARBA" id="ARBA00022475"/>
    </source>
</evidence>
<keyword evidence="5 6" id="KW-0472">Membrane</keyword>
<dbReference type="PANTHER" id="PTHR23513:SF11">
    <property type="entry name" value="STAPHYLOFERRIN A TRANSPORTER"/>
    <property type="match status" value="1"/>
</dbReference>
<feature type="transmembrane region" description="Helical" evidence="6">
    <location>
        <begin position="92"/>
        <end position="113"/>
    </location>
</feature>
<organism evidence="7 8">
    <name type="scientific">Pelagibius litoralis</name>
    <dbReference type="NCBI Taxonomy" id="374515"/>
    <lineage>
        <taxon>Bacteria</taxon>
        <taxon>Pseudomonadati</taxon>
        <taxon>Pseudomonadota</taxon>
        <taxon>Alphaproteobacteria</taxon>
        <taxon>Rhodospirillales</taxon>
        <taxon>Rhodovibrionaceae</taxon>
        <taxon>Pelagibius</taxon>
    </lineage>
</organism>
<feature type="transmembrane region" description="Helical" evidence="6">
    <location>
        <begin position="270"/>
        <end position="289"/>
    </location>
</feature>
<feature type="transmembrane region" description="Helical" evidence="6">
    <location>
        <begin position="333"/>
        <end position="352"/>
    </location>
</feature>
<evidence type="ECO:0000256" key="1">
    <source>
        <dbReference type="ARBA" id="ARBA00004651"/>
    </source>
</evidence>
<feature type="transmembrane region" description="Helical" evidence="6">
    <location>
        <begin position="34"/>
        <end position="51"/>
    </location>
</feature>
<dbReference type="PANTHER" id="PTHR23513">
    <property type="entry name" value="INTEGRAL MEMBRANE EFFLUX PROTEIN-RELATED"/>
    <property type="match status" value="1"/>
</dbReference>
<dbReference type="EMBL" id="JAAQPH010000014">
    <property type="protein sequence ID" value="NIA70423.1"/>
    <property type="molecule type" value="Genomic_DNA"/>
</dbReference>
<evidence type="ECO:0000313" key="7">
    <source>
        <dbReference type="EMBL" id="NIA70423.1"/>
    </source>
</evidence>
<dbReference type="AlphaFoldDB" id="A0A967K8F7"/>
<comment type="caution">
    <text evidence="7">The sequence shown here is derived from an EMBL/GenBank/DDBJ whole genome shotgun (WGS) entry which is preliminary data.</text>
</comment>
<proteinExistence type="predicted"/>
<dbReference type="Pfam" id="PF07690">
    <property type="entry name" value="MFS_1"/>
    <property type="match status" value="1"/>
</dbReference>
<gene>
    <name evidence="7" type="ORF">HBA54_17625</name>
</gene>
<keyword evidence="3 6" id="KW-0812">Transmembrane</keyword>
<protein>
    <submittedName>
        <fullName evidence="7">MFS transporter</fullName>
    </submittedName>
</protein>
<dbReference type="GO" id="GO:0022857">
    <property type="term" value="F:transmembrane transporter activity"/>
    <property type="evidence" value="ECO:0007669"/>
    <property type="project" value="InterPro"/>
</dbReference>